<sequence length="103" mass="10559">MVVDPTALDKLGEQRAVETARGAIVDVLDACLLAQLGVAQASGKPFVVPQRGFTFEQQSKPFGVTEAASLTGGFDVGEGLGHAVEAEGVEAVEGRMGEQGTVS</sequence>
<gene>
    <name evidence="1" type="ORF">ABIG07_000133</name>
</gene>
<keyword evidence="2" id="KW-1185">Reference proteome</keyword>
<proteinExistence type="predicted"/>
<protein>
    <submittedName>
        <fullName evidence="1">Uncharacterized protein</fullName>
    </submittedName>
</protein>
<evidence type="ECO:0000313" key="1">
    <source>
        <dbReference type="EMBL" id="MEY9451185.1"/>
    </source>
</evidence>
<name>A0ABV4FHY7_9BRAD</name>
<dbReference type="EMBL" id="JBGBZJ010000001">
    <property type="protein sequence ID" value="MEY9451185.1"/>
    <property type="molecule type" value="Genomic_DNA"/>
</dbReference>
<dbReference type="Proteomes" id="UP001565369">
    <property type="component" value="Unassembled WGS sequence"/>
</dbReference>
<evidence type="ECO:0000313" key="2">
    <source>
        <dbReference type="Proteomes" id="UP001565369"/>
    </source>
</evidence>
<accession>A0ABV4FHY7</accession>
<reference evidence="1 2" key="1">
    <citation type="submission" date="2024-07" db="EMBL/GenBank/DDBJ databases">
        <title>Genomic Encyclopedia of Type Strains, Phase V (KMG-V): Genome sequencing to study the core and pangenomes of soil and plant-associated prokaryotes.</title>
        <authorList>
            <person name="Whitman W."/>
        </authorList>
    </citation>
    <scope>NUCLEOTIDE SEQUENCE [LARGE SCALE GENOMIC DNA]</scope>
    <source>
        <strain evidence="1 2">USDA 152</strain>
    </source>
</reference>
<comment type="caution">
    <text evidence="1">The sequence shown here is derived from an EMBL/GenBank/DDBJ whole genome shotgun (WGS) entry which is preliminary data.</text>
</comment>
<organism evidence="1 2">
    <name type="scientific">Bradyrhizobium ottawaense</name>
    <dbReference type="NCBI Taxonomy" id="931866"/>
    <lineage>
        <taxon>Bacteria</taxon>
        <taxon>Pseudomonadati</taxon>
        <taxon>Pseudomonadota</taxon>
        <taxon>Alphaproteobacteria</taxon>
        <taxon>Hyphomicrobiales</taxon>
        <taxon>Nitrobacteraceae</taxon>
        <taxon>Bradyrhizobium</taxon>
    </lineage>
</organism>